<feature type="domain" description="FUZ/MON1/HPS1 third Longin" evidence="7">
    <location>
        <begin position="634"/>
        <end position="737"/>
    </location>
</feature>
<feature type="region of interest" description="Disordered" evidence="4">
    <location>
        <begin position="548"/>
        <end position="571"/>
    </location>
</feature>
<dbReference type="Proteomes" id="UP000217199">
    <property type="component" value="Unassembled WGS sequence"/>
</dbReference>
<sequence>MSSDDLEVETSASSSNVSASSSSGVTAAANSTSANLTANLTTTAISCTPIRLRTPSKSCSASRAPSPSPSGSNSNSGGSGSGGGGGDRKRSPIPATLRSAASFRKLRRPSLPSISVGTTQKLTVVGVPARMQVQVQGQGQGQGEQGGQGGQGEGVVTDVSSIVVGAGAGVASGSSASSIVGLDMSGAASVRSGRSEEGVLVQDGASEMGTEVESGSETETETETETNDGDGREGDKDTDKDVEATPTTKLNNDGCLPEEDERSRRRLREHLRRTLDQQREWGSNSCELSQGSLTGEDSEVLSINAVTPRQYYVLTDAGKPVFASQSSTLSNDTDALTSTMGLIQALISIFLDDGDKLRSINAGRMRINFLLRSPLYFVCVSDWGEPDSVTRSHLEYLHLQTLSVISGLQLRRIFERHMNFDIRRLLSGAETFLHLLLERMQTDLAISTSSLLCLPMETGLRRKIGEMLIPSKMKDILYVMLVARGRVVTLVRPKKHSVHPADLHILLNTINAPAVANSPASWLPVCLPKFNPSGFLHAYVSFIRQSESHVNPSNTPHDEEGDQSSQLAQTDSREDVGLRLVCISGGGGGDFETIRSWCETVTKNLETTGTMDTLEQNIRRERTEYDISVLNIPGLRHFVYKSRAHVQITHPEWGEDYADAENRRRLITLYQSLHDAIHGKSGQKEILKLQYIRTEHESVMGWITQPFELYLAAAPTTPKASIVGAANSIARWVKREESRLFLRDAPVF</sequence>
<name>A0A286UD79_9AGAM</name>
<evidence type="ECO:0000313" key="9">
    <source>
        <dbReference type="Proteomes" id="UP000217199"/>
    </source>
</evidence>
<dbReference type="GO" id="GO:0000329">
    <property type="term" value="C:fungal-type vacuole membrane"/>
    <property type="evidence" value="ECO:0007669"/>
    <property type="project" value="TreeGrafter"/>
</dbReference>
<dbReference type="STRING" id="2282107.A0A286UD79"/>
<feature type="compositionally biased region" description="Gly residues" evidence="4">
    <location>
        <begin position="138"/>
        <end position="153"/>
    </location>
</feature>
<dbReference type="InterPro" id="IPR043970">
    <property type="entry name" value="FUZ/MON1/HPS1_longin_3"/>
</dbReference>
<dbReference type="PANTHER" id="PTHR13027">
    <property type="entry name" value="SAND PROTEIN-RELATED"/>
    <property type="match status" value="1"/>
</dbReference>
<dbReference type="GO" id="GO:0035658">
    <property type="term" value="C:Mon1-Ccz1 complex"/>
    <property type="evidence" value="ECO:0007669"/>
    <property type="project" value="TreeGrafter"/>
</dbReference>
<reference evidence="8 9" key="1">
    <citation type="journal article" date="2017" name="Mol. Ecol.">
        <title>Comparative and population genomic landscape of Phellinus noxius: A hypervariable fungus causing root rot in trees.</title>
        <authorList>
            <person name="Chung C.L."/>
            <person name="Lee T.J."/>
            <person name="Akiba M."/>
            <person name="Lee H.H."/>
            <person name="Kuo T.H."/>
            <person name="Liu D."/>
            <person name="Ke H.M."/>
            <person name="Yokoi T."/>
            <person name="Roa M.B."/>
            <person name="Lu M.J."/>
            <person name="Chang Y.Y."/>
            <person name="Ann P.J."/>
            <person name="Tsai J.N."/>
            <person name="Chen C.Y."/>
            <person name="Tzean S.S."/>
            <person name="Ota Y."/>
            <person name="Hattori T."/>
            <person name="Sahashi N."/>
            <person name="Liou R.F."/>
            <person name="Kikuchi T."/>
            <person name="Tsai I.J."/>
        </authorList>
    </citation>
    <scope>NUCLEOTIDE SEQUENCE [LARGE SCALE GENOMIC DNA]</scope>
    <source>
        <strain evidence="8 9">FFPRI411160</strain>
    </source>
</reference>
<dbReference type="Pfam" id="PF19036">
    <property type="entry name" value="Fuz_longin_1"/>
    <property type="match status" value="1"/>
</dbReference>
<protein>
    <recommendedName>
        <fullName evidence="2 3">Vacuolar fusion protein MON1</fullName>
    </recommendedName>
</protein>
<keyword evidence="3" id="KW-0926">Vacuole</keyword>
<evidence type="ECO:0000256" key="4">
    <source>
        <dbReference type="SAM" id="MobiDB-lite"/>
    </source>
</evidence>
<feature type="compositionally biased region" description="Acidic residues" evidence="4">
    <location>
        <begin position="214"/>
        <end position="228"/>
    </location>
</feature>
<dbReference type="Pfam" id="PF19038">
    <property type="entry name" value="Fuz_longin_3"/>
    <property type="match status" value="1"/>
</dbReference>
<evidence type="ECO:0000256" key="3">
    <source>
        <dbReference type="RuleBase" id="RU367048"/>
    </source>
</evidence>
<dbReference type="OrthoDB" id="272411at2759"/>
<keyword evidence="3" id="KW-0813">Transport</keyword>
<evidence type="ECO:0000259" key="7">
    <source>
        <dbReference type="Pfam" id="PF19038"/>
    </source>
</evidence>
<keyword evidence="9" id="KW-1185">Reference proteome</keyword>
<feature type="region of interest" description="Disordered" evidence="4">
    <location>
        <begin position="1"/>
        <end position="120"/>
    </location>
</feature>
<feature type="compositionally biased region" description="Low complexity" evidence="4">
    <location>
        <begin position="10"/>
        <end position="44"/>
    </location>
</feature>
<organism evidence="8 9">
    <name type="scientific">Pyrrhoderma noxium</name>
    <dbReference type="NCBI Taxonomy" id="2282107"/>
    <lineage>
        <taxon>Eukaryota</taxon>
        <taxon>Fungi</taxon>
        <taxon>Dikarya</taxon>
        <taxon>Basidiomycota</taxon>
        <taxon>Agaricomycotina</taxon>
        <taxon>Agaricomycetes</taxon>
        <taxon>Hymenochaetales</taxon>
        <taxon>Hymenochaetaceae</taxon>
        <taxon>Pyrrhoderma</taxon>
    </lineage>
</organism>
<dbReference type="InterPro" id="IPR043971">
    <property type="entry name" value="FUZ/MON1/HPS1_longin_2"/>
</dbReference>
<dbReference type="GO" id="GO:0032585">
    <property type="term" value="C:multivesicular body membrane"/>
    <property type="evidence" value="ECO:0007669"/>
    <property type="project" value="UniProtKB-SubCell"/>
</dbReference>
<feature type="region of interest" description="Disordered" evidence="4">
    <location>
        <begin position="134"/>
        <end position="155"/>
    </location>
</feature>
<gene>
    <name evidence="8" type="ORF">PNOK_0760500</name>
</gene>
<dbReference type="InterPro" id="IPR004353">
    <property type="entry name" value="Mon1"/>
</dbReference>
<comment type="caution">
    <text evidence="8">The sequence shown here is derived from an EMBL/GenBank/DDBJ whole genome shotgun (WGS) entry which is preliminary data.</text>
</comment>
<comment type="function">
    <text evidence="3">Required for multiple vacuole delivery pathways including the cytoplasm to vacuole transport (Cvt), autophagy, pexophagy and endocytosis.</text>
</comment>
<evidence type="ECO:0000256" key="2">
    <source>
        <dbReference type="ARBA" id="ARBA00018132"/>
    </source>
</evidence>
<feature type="domain" description="FUZ/MON1/HPS1 first Longin" evidence="5">
    <location>
        <begin position="310"/>
        <end position="434"/>
    </location>
</feature>
<dbReference type="FunCoup" id="A0A286UD79">
    <property type="interactions" value="216"/>
</dbReference>
<keyword evidence="3" id="KW-0967">Endosome</keyword>
<dbReference type="AlphaFoldDB" id="A0A286UD79"/>
<feature type="domain" description="FUZ/MON1/HPS1 second Longin" evidence="6">
    <location>
        <begin position="475"/>
        <end position="546"/>
    </location>
</feature>
<comment type="subcellular location">
    <subcellularLocation>
        <location evidence="3">Endosome</location>
        <location evidence="3">Multivesicular body membrane</location>
        <topology evidence="3">Peripheral membrane protein</topology>
    </subcellularLocation>
    <subcellularLocation>
        <location evidence="1 3">Prevacuolar compartment membrane</location>
        <topology evidence="1 3">Peripheral membrane protein</topology>
    </subcellularLocation>
    <subcellularLocation>
        <location evidence="3">Vacuole membrane</location>
        <topology evidence="3">Peripheral membrane protein</topology>
    </subcellularLocation>
</comment>
<evidence type="ECO:0000313" key="8">
    <source>
        <dbReference type="EMBL" id="PAV17540.1"/>
    </source>
</evidence>
<evidence type="ECO:0000259" key="5">
    <source>
        <dbReference type="Pfam" id="PF19036"/>
    </source>
</evidence>
<keyword evidence="3" id="KW-0472">Membrane</keyword>
<comment type="similarity">
    <text evidence="3">Belongs to the MON1/SAND family.</text>
</comment>
<dbReference type="GO" id="GO:0016192">
    <property type="term" value="P:vesicle-mediated transport"/>
    <property type="evidence" value="ECO:0007669"/>
    <property type="project" value="InterPro"/>
</dbReference>
<evidence type="ECO:0000259" key="6">
    <source>
        <dbReference type="Pfam" id="PF19037"/>
    </source>
</evidence>
<dbReference type="GO" id="GO:0006623">
    <property type="term" value="P:protein targeting to vacuole"/>
    <property type="evidence" value="ECO:0007669"/>
    <property type="project" value="UniProtKB-UniRule"/>
</dbReference>
<proteinExistence type="inferred from homology"/>
<keyword evidence="3" id="KW-0653">Protein transport</keyword>
<evidence type="ECO:0000256" key="1">
    <source>
        <dbReference type="ARBA" id="ARBA00004380"/>
    </source>
</evidence>
<feature type="compositionally biased region" description="Low complexity" evidence="4">
    <location>
        <begin position="55"/>
        <end position="76"/>
    </location>
</feature>
<dbReference type="EMBL" id="NBII01000007">
    <property type="protein sequence ID" value="PAV17540.1"/>
    <property type="molecule type" value="Genomic_DNA"/>
</dbReference>
<accession>A0A286UD79</accession>
<dbReference type="PRINTS" id="PR01546">
    <property type="entry name" value="YEAST73DUF"/>
</dbReference>
<dbReference type="InParanoid" id="A0A286UD79"/>
<feature type="region of interest" description="Disordered" evidence="4">
    <location>
        <begin position="188"/>
        <end position="263"/>
    </location>
</feature>
<dbReference type="GO" id="GO:0006914">
    <property type="term" value="P:autophagy"/>
    <property type="evidence" value="ECO:0007669"/>
    <property type="project" value="UniProtKB-UniRule"/>
</dbReference>
<feature type="compositionally biased region" description="Basic and acidic residues" evidence="4">
    <location>
        <begin position="229"/>
        <end position="243"/>
    </location>
</feature>
<dbReference type="Pfam" id="PF19037">
    <property type="entry name" value="Fuz_longin_2"/>
    <property type="match status" value="1"/>
</dbReference>
<dbReference type="InterPro" id="IPR043972">
    <property type="entry name" value="FUZ/MON1/HPS1_longin_1"/>
</dbReference>
<keyword evidence="3" id="KW-0072">Autophagy</keyword>
<dbReference type="PANTHER" id="PTHR13027:SF7">
    <property type="entry name" value="VACUOLAR FUSION PROTEIN MON1 HOMOLOG"/>
    <property type="match status" value="1"/>
</dbReference>